<keyword evidence="5" id="KW-1185">Reference proteome</keyword>
<protein>
    <recommendedName>
        <fullName evidence="3">Beta-lactamase-related domain-containing protein</fullName>
    </recommendedName>
</protein>
<dbReference type="Gene3D" id="3.40.710.10">
    <property type="entry name" value="DD-peptidase/beta-lactamase superfamily"/>
    <property type="match status" value="1"/>
</dbReference>
<dbReference type="InterPro" id="IPR012338">
    <property type="entry name" value="Beta-lactam/transpept-like"/>
</dbReference>
<evidence type="ECO:0000256" key="1">
    <source>
        <dbReference type="ARBA" id="ARBA00038215"/>
    </source>
</evidence>
<evidence type="ECO:0000256" key="2">
    <source>
        <dbReference type="SAM" id="MobiDB-lite"/>
    </source>
</evidence>
<dbReference type="AlphaFoldDB" id="A0A7H8R957"/>
<evidence type="ECO:0000313" key="5">
    <source>
        <dbReference type="Proteomes" id="UP000509510"/>
    </source>
</evidence>
<dbReference type="Pfam" id="PF00144">
    <property type="entry name" value="Beta-lactamase"/>
    <property type="match status" value="1"/>
</dbReference>
<feature type="domain" description="Beta-lactamase-related" evidence="3">
    <location>
        <begin position="17"/>
        <end position="349"/>
    </location>
</feature>
<dbReference type="EMBL" id="CP055902">
    <property type="protein sequence ID" value="QKX62647.1"/>
    <property type="molecule type" value="Genomic_DNA"/>
</dbReference>
<reference evidence="5" key="1">
    <citation type="submission" date="2020-06" db="EMBL/GenBank/DDBJ databases">
        <title>A chromosome-scale genome assembly of Talaromyces rugulosus W13939.</title>
        <authorList>
            <person name="Wang B."/>
            <person name="Guo L."/>
            <person name="Ye K."/>
            <person name="Wang L."/>
        </authorList>
    </citation>
    <scope>NUCLEOTIDE SEQUENCE [LARGE SCALE GENOMIC DNA]</scope>
    <source>
        <strain evidence="5">W13939</strain>
    </source>
</reference>
<evidence type="ECO:0000259" key="3">
    <source>
        <dbReference type="Pfam" id="PF00144"/>
    </source>
</evidence>
<dbReference type="RefSeq" id="XP_035348821.1">
    <property type="nucleotide sequence ID" value="XM_035492928.1"/>
</dbReference>
<dbReference type="KEGG" id="trg:TRUGW13939_09808"/>
<organism evidence="4 5">
    <name type="scientific">Talaromyces rugulosus</name>
    <name type="common">Penicillium rugulosum</name>
    <dbReference type="NCBI Taxonomy" id="121627"/>
    <lineage>
        <taxon>Eukaryota</taxon>
        <taxon>Fungi</taxon>
        <taxon>Dikarya</taxon>
        <taxon>Ascomycota</taxon>
        <taxon>Pezizomycotina</taxon>
        <taxon>Eurotiomycetes</taxon>
        <taxon>Eurotiomycetidae</taxon>
        <taxon>Eurotiales</taxon>
        <taxon>Trichocomaceae</taxon>
        <taxon>Talaromyces</taxon>
        <taxon>Talaromyces sect. Islandici</taxon>
    </lineage>
</organism>
<name>A0A7H8R957_TALRU</name>
<proteinExistence type="inferred from homology"/>
<evidence type="ECO:0000313" key="4">
    <source>
        <dbReference type="EMBL" id="QKX62647.1"/>
    </source>
</evidence>
<gene>
    <name evidence="4" type="ORF">TRUGW13939_09808</name>
</gene>
<dbReference type="InterPro" id="IPR050491">
    <property type="entry name" value="AmpC-like"/>
</dbReference>
<dbReference type="GeneID" id="55997291"/>
<comment type="similarity">
    <text evidence="1">Belongs to the peptidase S12 family.</text>
</comment>
<dbReference type="SUPFAM" id="SSF56601">
    <property type="entry name" value="beta-lactamase/transpeptidase-like"/>
    <property type="match status" value="1"/>
</dbReference>
<dbReference type="PANTHER" id="PTHR46825:SF14">
    <property type="entry name" value="BETA-LACTAMASE-RELATED DOMAIN-CONTAINING PROTEIN"/>
    <property type="match status" value="1"/>
</dbReference>
<dbReference type="Proteomes" id="UP000509510">
    <property type="component" value="Chromosome V"/>
</dbReference>
<dbReference type="OrthoDB" id="5946976at2759"/>
<dbReference type="InterPro" id="IPR001466">
    <property type="entry name" value="Beta-lactam-related"/>
</dbReference>
<dbReference type="PANTHER" id="PTHR46825">
    <property type="entry name" value="D-ALANYL-D-ALANINE-CARBOXYPEPTIDASE/ENDOPEPTIDASE AMPH"/>
    <property type="match status" value="1"/>
</dbReference>
<accession>A0A7H8R957</accession>
<sequence>MKGLLELLRLLGPTIEKICESSGTPALSLGVLYHGNILFRDNFGFRDIETGIKPDSDTIYGVASLTKAFTSSLFGIMVEEGKIPWDTPVHEVIPGFHRSDEINQATMVDVLSQCAGMARSNQYWVGNDNGLLLNKNQIVPIVDYLRQVDPFRRVGSMNNRHFALAGEAIEELSGKSWGTTVKEKLFEPLNLTRTIFWNDNEGSYDDNVAKPYVALDDASPYSIPWPKLADGKIMSPAMGLRSSVNDLLIWSQALLKGLVDQRESGRSSTPGLPLKHLTSIMSGHCQLMSSYPGELGMGFMMTTLPNPIGDGGANPALLEKKPNVGSDSPGTESQSAVVVLANSMSLNDAADWVGQAVLEAVLETSNPADYQLLSQQTAAAQVTKFPALNKTLESKRIPGTHPKLLHSYTGRASAIINHGRSIITTTIRFFWLMSRNECVKRARFAVATEGLYLFKFLPAQDDTDNNIIALE</sequence>
<feature type="region of interest" description="Disordered" evidence="2">
    <location>
        <begin position="311"/>
        <end position="332"/>
    </location>
</feature>